<sequence>MEITRADEGRTGFEAVFAFLRERLLAGSLRPGDRLVPERELAAQLGVSRPVVREALRALNALGIVEIRDRSGTVVRRPDVRVLNDFFTFALAQQADVADDLMQARIAVECQAVRLACERANVADLERLRAALGRIDATIDDPQAGGAADFAFHRAIVTAGHSDTLGVLHDAMAAVLMRSHVDRRGLVRADGAMKAYLIEDHRRIFEAVAARDPARADRVLRGHFAIGDDFRRQAAVGLPPGAGATPPSTQEEGPEP</sequence>
<evidence type="ECO:0000256" key="1">
    <source>
        <dbReference type="ARBA" id="ARBA00023015"/>
    </source>
</evidence>
<name>A0ABQ4RAH1_9HYPH</name>
<dbReference type="PROSITE" id="PS50949">
    <property type="entry name" value="HTH_GNTR"/>
    <property type="match status" value="1"/>
</dbReference>
<dbReference type="SMART" id="SM00345">
    <property type="entry name" value="HTH_GNTR"/>
    <property type="match status" value="1"/>
</dbReference>
<dbReference type="SMART" id="SM00895">
    <property type="entry name" value="FCD"/>
    <property type="match status" value="1"/>
</dbReference>
<dbReference type="Pfam" id="PF00392">
    <property type="entry name" value="GntR"/>
    <property type="match status" value="1"/>
</dbReference>
<gene>
    <name evidence="6" type="primary">nanR_3</name>
    <name evidence="6" type="ORF">OPKNFCMD_6544</name>
</gene>
<keyword evidence="1" id="KW-0805">Transcription regulation</keyword>
<dbReference type="Gene3D" id="1.10.10.10">
    <property type="entry name" value="Winged helix-like DNA-binding domain superfamily/Winged helix DNA-binding domain"/>
    <property type="match status" value="1"/>
</dbReference>
<keyword evidence="2" id="KW-0238">DNA-binding</keyword>
<dbReference type="RefSeq" id="WP_128564189.1">
    <property type="nucleotide sequence ID" value="NZ_BPQH01000036.1"/>
</dbReference>
<dbReference type="InterPro" id="IPR000524">
    <property type="entry name" value="Tscrpt_reg_HTH_GntR"/>
</dbReference>
<dbReference type="PRINTS" id="PR00035">
    <property type="entry name" value="HTHGNTR"/>
</dbReference>
<dbReference type="InterPro" id="IPR036388">
    <property type="entry name" value="WH-like_DNA-bd_sf"/>
</dbReference>
<protein>
    <submittedName>
        <fullName evidence="6">HTH-type transcriptional repressor NanR</fullName>
    </submittedName>
</protein>
<dbReference type="SUPFAM" id="SSF48008">
    <property type="entry name" value="GntR ligand-binding domain-like"/>
    <property type="match status" value="1"/>
</dbReference>
<dbReference type="Pfam" id="PF07729">
    <property type="entry name" value="FCD"/>
    <property type="match status" value="1"/>
</dbReference>
<feature type="region of interest" description="Disordered" evidence="4">
    <location>
        <begin position="235"/>
        <end position="256"/>
    </location>
</feature>
<dbReference type="EMBL" id="BPQH01000036">
    <property type="protein sequence ID" value="GJD53766.1"/>
    <property type="molecule type" value="Genomic_DNA"/>
</dbReference>
<reference evidence="6" key="2">
    <citation type="submission" date="2021-08" db="EMBL/GenBank/DDBJ databases">
        <authorList>
            <person name="Tani A."/>
            <person name="Ola A."/>
            <person name="Ogura Y."/>
            <person name="Katsura K."/>
            <person name="Hayashi T."/>
        </authorList>
    </citation>
    <scope>NUCLEOTIDE SEQUENCE</scope>
    <source>
        <strain evidence="6">KCTC 52305</strain>
    </source>
</reference>
<evidence type="ECO:0000256" key="3">
    <source>
        <dbReference type="ARBA" id="ARBA00023163"/>
    </source>
</evidence>
<dbReference type="Gene3D" id="1.20.120.530">
    <property type="entry name" value="GntR ligand-binding domain-like"/>
    <property type="match status" value="1"/>
</dbReference>
<evidence type="ECO:0000259" key="5">
    <source>
        <dbReference type="PROSITE" id="PS50949"/>
    </source>
</evidence>
<proteinExistence type="predicted"/>
<accession>A0ABQ4RAH1</accession>
<feature type="compositionally biased region" description="Polar residues" evidence="4">
    <location>
        <begin position="246"/>
        <end position="256"/>
    </location>
</feature>
<dbReference type="InterPro" id="IPR011711">
    <property type="entry name" value="GntR_C"/>
</dbReference>
<keyword evidence="3" id="KW-0804">Transcription</keyword>
<dbReference type="InterPro" id="IPR008920">
    <property type="entry name" value="TF_FadR/GntR_C"/>
</dbReference>
<reference evidence="6" key="1">
    <citation type="journal article" date="2021" name="Front. Microbiol.">
        <title>Comprehensive Comparative Genomics and Phenotyping of Methylobacterium Species.</title>
        <authorList>
            <person name="Alessa O."/>
            <person name="Ogura Y."/>
            <person name="Fujitani Y."/>
            <person name="Takami H."/>
            <person name="Hayashi T."/>
            <person name="Sahin N."/>
            <person name="Tani A."/>
        </authorList>
    </citation>
    <scope>NUCLEOTIDE SEQUENCE</scope>
    <source>
        <strain evidence="6">KCTC 52305</strain>
    </source>
</reference>
<keyword evidence="7" id="KW-1185">Reference proteome</keyword>
<feature type="domain" description="HTH gntR-type" evidence="5">
    <location>
        <begin position="10"/>
        <end position="78"/>
    </location>
</feature>
<evidence type="ECO:0000313" key="6">
    <source>
        <dbReference type="EMBL" id="GJD53766.1"/>
    </source>
</evidence>
<organism evidence="6 7">
    <name type="scientific">Methylobacterium crusticola</name>
    <dbReference type="NCBI Taxonomy" id="1697972"/>
    <lineage>
        <taxon>Bacteria</taxon>
        <taxon>Pseudomonadati</taxon>
        <taxon>Pseudomonadota</taxon>
        <taxon>Alphaproteobacteria</taxon>
        <taxon>Hyphomicrobiales</taxon>
        <taxon>Methylobacteriaceae</taxon>
        <taxon>Methylobacterium</taxon>
    </lineage>
</organism>
<dbReference type="CDD" id="cd07377">
    <property type="entry name" value="WHTH_GntR"/>
    <property type="match status" value="1"/>
</dbReference>
<dbReference type="SUPFAM" id="SSF46785">
    <property type="entry name" value="Winged helix' DNA-binding domain"/>
    <property type="match status" value="1"/>
</dbReference>
<comment type="caution">
    <text evidence="6">The sequence shown here is derived from an EMBL/GenBank/DDBJ whole genome shotgun (WGS) entry which is preliminary data.</text>
</comment>
<dbReference type="PANTHER" id="PTHR43537">
    <property type="entry name" value="TRANSCRIPTIONAL REGULATOR, GNTR FAMILY"/>
    <property type="match status" value="1"/>
</dbReference>
<dbReference type="PANTHER" id="PTHR43537:SF5">
    <property type="entry name" value="UXU OPERON TRANSCRIPTIONAL REGULATOR"/>
    <property type="match status" value="1"/>
</dbReference>
<evidence type="ECO:0000313" key="7">
    <source>
        <dbReference type="Proteomes" id="UP001055167"/>
    </source>
</evidence>
<dbReference type="Proteomes" id="UP001055167">
    <property type="component" value="Unassembled WGS sequence"/>
</dbReference>
<dbReference type="InterPro" id="IPR036390">
    <property type="entry name" value="WH_DNA-bd_sf"/>
</dbReference>
<evidence type="ECO:0000256" key="4">
    <source>
        <dbReference type="SAM" id="MobiDB-lite"/>
    </source>
</evidence>
<evidence type="ECO:0000256" key="2">
    <source>
        <dbReference type="ARBA" id="ARBA00023125"/>
    </source>
</evidence>